<dbReference type="Pfam" id="PF04279">
    <property type="entry name" value="IspA"/>
    <property type="match status" value="1"/>
</dbReference>
<keyword evidence="3 5" id="KW-1133">Transmembrane helix</keyword>
<feature type="transmembrane region" description="Helical" evidence="5">
    <location>
        <begin position="200"/>
        <end position="221"/>
    </location>
</feature>
<keyword evidence="4 5" id="KW-0472">Membrane</keyword>
<gene>
    <name evidence="5" type="primary">yciB</name>
    <name evidence="7" type="ORF">K3248_05290</name>
</gene>
<evidence type="ECO:0000256" key="1">
    <source>
        <dbReference type="ARBA" id="ARBA00022475"/>
    </source>
</evidence>
<comment type="caution">
    <text evidence="7">The sequence shown here is derived from an EMBL/GenBank/DDBJ whole genome shotgun (WGS) entry which is preliminary data.</text>
</comment>
<evidence type="ECO:0000256" key="4">
    <source>
        <dbReference type="ARBA" id="ARBA00023136"/>
    </source>
</evidence>
<comment type="similarity">
    <text evidence="5">Belongs to the YciB family.</text>
</comment>
<evidence type="ECO:0000256" key="2">
    <source>
        <dbReference type="ARBA" id="ARBA00022692"/>
    </source>
</evidence>
<dbReference type="HAMAP" id="MF_00189">
    <property type="entry name" value="YciB"/>
    <property type="match status" value="1"/>
</dbReference>
<comment type="function">
    <text evidence="5">Plays a role in cell envelope biogenesis, maintenance of cell envelope integrity and membrane homeostasis.</text>
</comment>
<feature type="transmembrane region" description="Helical" evidence="5">
    <location>
        <begin position="171"/>
        <end position="188"/>
    </location>
</feature>
<evidence type="ECO:0000313" key="8">
    <source>
        <dbReference type="Proteomes" id="UP000746918"/>
    </source>
</evidence>
<organism evidence="7 8">
    <name type="scientific">Bartonella raoultii</name>
    <dbReference type="NCBI Taxonomy" id="1457020"/>
    <lineage>
        <taxon>Bacteria</taxon>
        <taxon>Pseudomonadati</taxon>
        <taxon>Pseudomonadota</taxon>
        <taxon>Alphaproteobacteria</taxon>
        <taxon>Hyphomicrobiales</taxon>
        <taxon>Bartonellaceae</taxon>
        <taxon>Bartonella</taxon>
    </lineage>
</organism>
<dbReference type="NCBIfam" id="NF001323">
    <property type="entry name" value="PRK00259.1-1"/>
    <property type="match status" value="1"/>
</dbReference>
<dbReference type="RefSeq" id="WP_220717355.1">
    <property type="nucleotide sequence ID" value="NZ_JAIFRO010000004.1"/>
</dbReference>
<sequence length="236" mass="27450">MKQFSSESRSQNNYNSSHNDPNSKDIDKNKKAPLSPTLKFFLEMGPLVAFFLANYKGEWLINNIEIFKNFEKTLFPATAIFMVAIIISLILSWILARNIPIMPLISGIFVLVFGSLTLWLHNETFIKMKPTIINSLFAFILFGGLFLKKSLLRYVLDSTLKLDDIGWQKLTYRWAFFFIFLALLNEIIWRNFSDNFWTSFKVFGVMPITILFMIIQMPLIMKHSQGLFTEKNKSDS</sequence>
<feature type="transmembrane region" description="Helical" evidence="5">
    <location>
        <begin position="101"/>
        <end position="120"/>
    </location>
</feature>
<reference evidence="7 8" key="1">
    <citation type="submission" date="2021-08" db="EMBL/GenBank/DDBJ databases">
        <title>Bartonella raoulti 094 sp. nov.</title>
        <authorList>
            <person name="Zgheib R."/>
            <person name="Hammoud A."/>
        </authorList>
    </citation>
    <scope>NUCLEOTIDE SEQUENCE [LARGE SCALE GENOMIC DNA]</scope>
    <source>
        <strain evidence="7 8">094</strain>
    </source>
</reference>
<dbReference type="PANTHER" id="PTHR36917">
    <property type="entry name" value="INTRACELLULAR SEPTATION PROTEIN A-RELATED"/>
    <property type="match status" value="1"/>
</dbReference>
<evidence type="ECO:0000256" key="5">
    <source>
        <dbReference type="HAMAP-Rule" id="MF_00189"/>
    </source>
</evidence>
<evidence type="ECO:0000256" key="3">
    <source>
        <dbReference type="ARBA" id="ARBA00022989"/>
    </source>
</evidence>
<dbReference type="EMBL" id="JAIFRO010000004">
    <property type="protein sequence ID" value="MBX4336001.1"/>
    <property type="molecule type" value="Genomic_DNA"/>
</dbReference>
<dbReference type="Proteomes" id="UP000746918">
    <property type="component" value="Unassembled WGS sequence"/>
</dbReference>
<feature type="compositionally biased region" description="Polar residues" evidence="6">
    <location>
        <begin position="1"/>
        <end position="20"/>
    </location>
</feature>
<evidence type="ECO:0000313" key="7">
    <source>
        <dbReference type="EMBL" id="MBX4336001.1"/>
    </source>
</evidence>
<feature type="region of interest" description="Disordered" evidence="6">
    <location>
        <begin position="1"/>
        <end position="29"/>
    </location>
</feature>
<feature type="transmembrane region" description="Helical" evidence="5">
    <location>
        <begin position="132"/>
        <end position="151"/>
    </location>
</feature>
<feature type="transmembrane region" description="Helical" evidence="5">
    <location>
        <begin position="74"/>
        <end position="95"/>
    </location>
</feature>
<protein>
    <recommendedName>
        <fullName evidence="5">Inner membrane-spanning protein YciB</fullName>
    </recommendedName>
</protein>
<name>A0ABS7I580_9HYPH</name>
<keyword evidence="2 5" id="KW-0812">Transmembrane</keyword>
<proteinExistence type="inferred from homology"/>
<dbReference type="PANTHER" id="PTHR36917:SF1">
    <property type="entry name" value="INNER MEMBRANE-SPANNING PROTEIN YCIB"/>
    <property type="match status" value="1"/>
</dbReference>
<accession>A0ABS7I580</accession>
<evidence type="ECO:0000256" key="6">
    <source>
        <dbReference type="SAM" id="MobiDB-lite"/>
    </source>
</evidence>
<dbReference type="InterPro" id="IPR006008">
    <property type="entry name" value="YciB"/>
</dbReference>
<keyword evidence="8" id="KW-1185">Reference proteome</keyword>
<keyword evidence="5" id="KW-0997">Cell inner membrane</keyword>
<keyword evidence="1 5" id="KW-1003">Cell membrane</keyword>
<comment type="subcellular location">
    <subcellularLocation>
        <location evidence="5">Cell inner membrane</location>
        <topology evidence="5">Multi-pass membrane protein</topology>
    </subcellularLocation>
</comment>
<dbReference type="NCBIfam" id="TIGR00997">
    <property type="entry name" value="ispZ"/>
    <property type="match status" value="1"/>
</dbReference>